<accession>S3DZ09</accession>
<feature type="transmembrane region" description="Helical" evidence="7">
    <location>
        <begin position="36"/>
        <end position="58"/>
    </location>
</feature>
<evidence type="ECO:0000256" key="6">
    <source>
        <dbReference type="SAM" id="MobiDB-lite"/>
    </source>
</evidence>
<dbReference type="eggNOG" id="ENOG502SRWS">
    <property type="taxonomic scope" value="Eukaryota"/>
</dbReference>
<protein>
    <recommendedName>
        <fullName evidence="8">Rhodopsin domain-containing protein</fullName>
    </recommendedName>
</protein>
<dbReference type="HOGENOM" id="CLU_028200_12_4_1"/>
<dbReference type="InterPro" id="IPR049326">
    <property type="entry name" value="Rhodopsin_dom_fungi"/>
</dbReference>
<evidence type="ECO:0000313" key="9">
    <source>
        <dbReference type="EMBL" id="EPE37171.1"/>
    </source>
</evidence>
<reference evidence="9 10" key="1">
    <citation type="journal article" date="2013" name="BMC Genomics">
        <title>Genomics-driven discovery of the pneumocandin biosynthetic gene cluster in the fungus Glarea lozoyensis.</title>
        <authorList>
            <person name="Chen L."/>
            <person name="Yue Q."/>
            <person name="Zhang X."/>
            <person name="Xiang M."/>
            <person name="Wang C."/>
            <person name="Li S."/>
            <person name="Che Y."/>
            <person name="Ortiz-Lopez F.J."/>
            <person name="Bills G.F."/>
            <person name="Liu X."/>
            <person name="An Z."/>
        </authorList>
    </citation>
    <scope>NUCLEOTIDE SEQUENCE [LARGE SCALE GENOMIC DNA]</scope>
    <source>
        <strain evidence="10">ATCC 20868 / MF5171</strain>
    </source>
</reference>
<keyword evidence="2 7" id="KW-0812">Transmembrane</keyword>
<evidence type="ECO:0000256" key="5">
    <source>
        <dbReference type="ARBA" id="ARBA00038359"/>
    </source>
</evidence>
<name>S3DZ09_GLAL2</name>
<evidence type="ECO:0000259" key="8">
    <source>
        <dbReference type="Pfam" id="PF20684"/>
    </source>
</evidence>
<feature type="transmembrane region" description="Helical" evidence="7">
    <location>
        <begin position="113"/>
        <end position="140"/>
    </location>
</feature>
<gene>
    <name evidence="9" type="ORF">GLAREA_09334</name>
</gene>
<evidence type="ECO:0000256" key="1">
    <source>
        <dbReference type="ARBA" id="ARBA00004141"/>
    </source>
</evidence>
<comment type="similarity">
    <text evidence="5">Belongs to the SAT4 family.</text>
</comment>
<feature type="transmembrane region" description="Helical" evidence="7">
    <location>
        <begin position="267"/>
        <end position="292"/>
    </location>
</feature>
<keyword evidence="4 7" id="KW-0472">Membrane</keyword>
<dbReference type="Proteomes" id="UP000016922">
    <property type="component" value="Unassembled WGS sequence"/>
</dbReference>
<evidence type="ECO:0000256" key="2">
    <source>
        <dbReference type="ARBA" id="ARBA00022692"/>
    </source>
</evidence>
<dbReference type="OMA" id="IAGRHEW"/>
<feature type="domain" description="Rhodopsin" evidence="8">
    <location>
        <begin position="54"/>
        <end position="297"/>
    </location>
</feature>
<feature type="transmembrane region" description="Helical" evidence="7">
    <location>
        <begin position="152"/>
        <end position="177"/>
    </location>
</feature>
<dbReference type="EMBL" id="KE145352">
    <property type="protein sequence ID" value="EPE37171.1"/>
    <property type="molecule type" value="Genomic_DNA"/>
</dbReference>
<keyword evidence="10" id="KW-1185">Reference proteome</keyword>
<dbReference type="InterPro" id="IPR052337">
    <property type="entry name" value="SAT4-like"/>
</dbReference>
<evidence type="ECO:0000256" key="7">
    <source>
        <dbReference type="SAM" id="Phobius"/>
    </source>
</evidence>
<dbReference type="AlphaFoldDB" id="S3DZ09"/>
<dbReference type="GeneID" id="19468382"/>
<dbReference type="GO" id="GO:0016020">
    <property type="term" value="C:membrane"/>
    <property type="evidence" value="ECO:0007669"/>
    <property type="project" value="UniProtKB-SubCell"/>
</dbReference>
<feature type="transmembrane region" description="Helical" evidence="7">
    <location>
        <begin position="235"/>
        <end position="255"/>
    </location>
</feature>
<feature type="transmembrane region" description="Helical" evidence="7">
    <location>
        <begin position="70"/>
        <end position="93"/>
    </location>
</feature>
<sequence>MSFDAIIAALPYDTPAIPPPEGVKPHFDNPHTRGPVIIAVGTIMFVLVLAFAAARLYVSTFVVKKRNLGDILCLFAFLGSFGYFINVCIDVHLGQIGKHEWNVRLTDVLAGPFLISSGLVTACLLSPTLLLAKIAIFALYLEVFRPFKWMRICVYVGSAITTVFYVVSTIGFIYLTVKKPGESWQMHAISADSMLSQKLFIPHRAVGLGIDLYLFILPLKAVSDLHLPLKKKLEVMVVFLMGSLACVASALNVYYAQRLYTEKDVTWIAVEITITALVEMDVGVIVACMPAFSKLIHIYRPSLLPSIRSSNFRSRFGKLSNSRSDSEAGPPSSQGDGDTEMAPVPSLTQYRIMEDGSRVPFELNHIKSVSTHIHADTPRKRSEDDQIHLKKEIWQN</sequence>
<dbReference type="PANTHER" id="PTHR33048:SF158">
    <property type="entry name" value="MEMBRANE PROTEIN PTH11-LIKE, PUTATIVE-RELATED"/>
    <property type="match status" value="1"/>
</dbReference>
<dbReference type="Pfam" id="PF20684">
    <property type="entry name" value="Fung_rhodopsin"/>
    <property type="match status" value="1"/>
</dbReference>
<organism evidence="9 10">
    <name type="scientific">Glarea lozoyensis (strain ATCC 20868 / MF5171)</name>
    <dbReference type="NCBI Taxonomy" id="1116229"/>
    <lineage>
        <taxon>Eukaryota</taxon>
        <taxon>Fungi</taxon>
        <taxon>Dikarya</taxon>
        <taxon>Ascomycota</taxon>
        <taxon>Pezizomycotina</taxon>
        <taxon>Leotiomycetes</taxon>
        <taxon>Helotiales</taxon>
        <taxon>Helotiaceae</taxon>
        <taxon>Glarea</taxon>
    </lineage>
</organism>
<dbReference type="OrthoDB" id="444631at2759"/>
<comment type="subcellular location">
    <subcellularLocation>
        <location evidence="1">Membrane</location>
        <topology evidence="1">Multi-pass membrane protein</topology>
    </subcellularLocation>
</comment>
<dbReference type="PANTHER" id="PTHR33048">
    <property type="entry name" value="PTH11-LIKE INTEGRAL MEMBRANE PROTEIN (AFU_ORTHOLOGUE AFUA_5G11245)"/>
    <property type="match status" value="1"/>
</dbReference>
<feature type="region of interest" description="Disordered" evidence="6">
    <location>
        <begin position="372"/>
        <end position="396"/>
    </location>
</feature>
<evidence type="ECO:0000313" key="10">
    <source>
        <dbReference type="Proteomes" id="UP000016922"/>
    </source>
</evidence>
<feature type="region of interest" description="Disordered" evidence="6">
    <location>
        <begin position="318"/>
        <end position="343"/>
    </location>
</feature>
<keyword evidence="3 7" id="KW-1133">Transmembrane helix</keyword>
<evidence type="ECO:0000256" key="4">
    <source>
        <dbReference type="ARBA" id="ARBA00023136"/>
    </source>
</evidence>
<proteinExistence type="inferred from homology"/>
<dbReference type="RefSeq" id="XP_008076486.1">
    <property type="nucleotide sequence ID" value="XM_008078295.1"/>
</dbReference>
<dbReference type="KEGG" id="glz:GLAREA_09334"/>
<feature type="transmembrane region" description="Helical" evidence="7">
    <location>
        <begin position="205"/>
        <end position="223"/>
    </location>
</feature>
<evidence type="ECO:0000256" key="3">
    <source>
        <dbReference type="ARBA" id="ARBA00022989"/>
    </source>
</evidence>
<feature type="compositionally biased region" description="Basic and acidic residues" evidence="6">
    <location>
        <begin position="373"/>
        <end position="396"/>
    </location>
</feature>